<dbReference type="SUPFAM" id="SSF49464">
    <property type="entry name" value="Carboxypeptidase regulatory domain-like"/>
    <property type="match status" value="1"/>
</dbReference>
<name>A0A7W8APC8_STRST</name>
<comment type="caution">
    <text evidence="1">The sequence shown here is derived from an EMBL/GenBank/DDBJ whole genome shotgun (WGS) entry which is preliminary data.</text>
</comment>
<evidence type="ECO:0008006" key="3">
    <source>
        <dbReference type="Google" id="ProtNLM"/>
    </source>
</evidence>
<dbReference type="RefSeq" id="WP_170316589.1">
    <property type="nucleotide sequence ID" value="NZ_BMSQ01000009.1"/>
</dbReference>
<dbReference type="Proteomes" id="UP000549009">
    <property type="component" value="Unassembled WGS sequence"/>
</dbReference>
<dbReference type="InterPro" id="IPR008969">
    <property type="entry name" value="CarboxyPept-like_regulatory"/>
</dbReference>
<reference evidence="1 2" key="1">
    <citation type="submission" date="2020-08" db="EMBL/GenBank/DDBJ databases">
        <title>Genomic Encyclopedia of Type Strains, Phase III (KMG-III): the genomes of soil and plant-associated and newly described type strains.</title>
        <authorList>
            <person name="Whitman W."/>
        </authorList>
    </citation>
    <scope>NUCLEOTIDE SEQUENCE [LARGE SCALE GENOMIC DNA]</scope>
    <source>
        <strain evidence="1 2">CECT 3146</strain>
    </source>
</reference>
<organism evidence="1 2">
    <name type="scientific">Streptomyces spectabilis</name>
    <dbReference type="NCBI Taxonomy" id="68270"/>
    <lineage>
        <taxon>Bacteria</taxon>
        <taxon>Bacillati</taxon>
        <taxon>Actinomycetota</taxon>
        <taxon>Actinomycetes</taxon>
        <taxon>Kitasatosporales</taxon>
        <taxon>Streptomycetaceae</taxon>
        <taxon>Streptomyces</taxon>
    </lineage>
</organism>
<protein>
    <recommendedName>
        <fullName evidence="3">Carboxypeptidase regulatory-like domain-containing protein</fullName>
    </recommendedName>
</protein>
<evidence type="ECO:0000313" key="2">
    <source>
        <dbReference type="Proteomes" id="UP000549009"/>
    </source>
</evidence>
<gene>
    <name evidence="1" type="ORF">FHS40_001161</name>
</gene>
<keyword evidence="2" id="KW-1185">Reference proteome</keyword>
<dbReference type="Gene3D" id="2.60.40.1120">
    <property type="entry name" value="Carboxypeptidase-like, regulatory domain"/>
    <property type="match status" value="2"/>
</dbReference>
<proteinExistence type="predicted"/>
<accession>A0A7W8APC8</accession>
<dbReference type="AlphaFoldDB" id="A0A7W8APC8"/>
<dbReference type="EMBL" id="JACHJD010000002">
    <property type="protein sequence ID" value="MBB5102108.1"/>
    <property type="molecule type" value="Genomic_DNA"/>
</dbReference>
<evidence type="ECO:0000313" key="1">
    <source>
        <dbReference type="EMBL" id="MBB5102108.1"/>
    </source>
</evidence>
<sequence length="639" mass="68006">MRIRTADGRLLGTVDGPTAYSGYLGPTAGAPGTWETFLIDRPTSWPVRSGDEMVLRAVDGTWRPLPDVLVRVDHGVLVLPRRSKKDPQLVTYQFGGRDRALLVSSPLQAGFPAYTPGDPRERTFTISGMTGGSPTPFGTPIKSGDQVRFSFATRNQARPERFWRLRDDASPRRVDGDAEPGGPAATSFTIEFNEVRPGLGWRPPLDAACRRCARVTAVVTRRGTGAPVADAQVTALPPSVPFAGDTRPAPTDGRAGLTASVDGAVRDRVPAGPIELRATANRFQTATVTDTVPDRGAVEVRIPMDCTTVTGRVLDSAGTPMSGEWVYVTDVQGGPILDLDGDPYQTRTDVEARFSFACVPHGQIKLSTDHDPSADRIVTVGSRGDHVELVVQRASATVVVRVVDADNADQPLDGAHVRLTVGGAARTATTGGSPPEATFLLVRPAGAATVRASTTGYLPSSVPATVPASGTVTVTVRLHRDESVQTPMAYVLQLDRGPLPRDLDLHCSGPTGGEGRFHCLFNDARPVPFARLDVDERGGAGPERITITPVAGAFVPGEYRCWIDNFSGEQTLAHSGASLSLLSVDAASLPTSRGRWAVADVPGEPGRLWYVLRFTLDERGGLTADPVMAYRSGSWDTAL</sequence>